<dbReference type="Proteomes" id="UP000664991">
    <property type="component" value="Unassembled WGS sequence"/>
</dbReference>
<feature type="compositionally biased region" description="Basic and acidic residues" evidence="1">
    <location>
        <begin position="33"/>
        <end position="43"/>
    </location>
</feature>
<organism evidence="2 3">
    <name type="scientific">Ovis aries</name>
    <name type="common">Sheep</name>
    <dbReference type="NCBI Taxonomy" id="9940"/>
    <lineage>
        <taxon>Eukaryota</taxon>
        <taxon>Metazoa</taxon>
        <taxon>Chordata</taxon>
        <taxon>Craniata</taxon>
        <taxon>Vertebrata</taxon>
        <taxon>Euteleostomi</taxon>
        <taxon>Mammalia</taxon>
        <taxon>Eutheria</taxon>
        <taxon>Laurasiatheria</taxon>
        <taxon>Artiodactyla</taxon>
        <taxon>Ruminantia</taxon>
        <taxon>Pecora</taxon>
        <taxon>Bovidae</taxon>
        <taxon>Caprinae</taxon>
        <taxon>Ovis</taxon>
    </lineage>
</organism>
<reference evidence="2 3" key="1">
    <citation type="submission" date="2020-12" db="EMBL/GenBank/DDBJ databases">
        <title>De novo assembly of Tibetan sheep genome.</title>
        <authorList>
            <person name="Li X."/>
        </authorList>
    </citation>
    <scope>NUCLEOTIDE SEQUENCE [LARGE SCALE GENOMIC DNA]</scope>
    <source>
        <tissue evidence="2">Heart</tissue>
    </source>
</reference>
<gene>
    <name evidence="2" type="ORF">JEQ12_020622</name>
</gene>
<evidence type="ECO:0000313" key="3">
    <source>
        <dbReference type="Proteomes" id="UP000664991"/>
    </source>
</evidence>
<name>A0A836CST5_SHEEP</name>
<evidence type="ECO:0000313" key="2">
    <source>
        <dbReference type="EMBL" id="KAG5194261.1"/>
    </source>
</evidence>
<accession>A0A836CST5</accession>
<feature type="region of interest" description="Disordered" evidence="1">
    <location>
        <begin position="1"/>
        <end position="100"/>
    </location>
</feature>
<dbReference type="AlphaFoldDB" id="A0A836CST5"/>
<feature type="compositionally biased region" description="Polar residues" evidence="1">
    <location>
        <begin position="1"/>
        <end position="29"/>
    </location>
</feature>
<dbReference type="EMBL" id="JAEMGP010000027">
    <property type="protein sequence ID" value="KAG5194261.1"/>
    <property type="molecule type" value="Genomic_DNA"/>
</dbReference>
<feature type="compositionally biased region" description="Basic and acidic residues" evidence="1">
    <location>
        <begin position="79"/>
        <end position="93"/>
    </location>
</feature>
<evidence type="ECO:0000256" key="1">
    <source>
        <dbReference type="SAM" id="MobiDB-lite"/>
    </source>
</evidence>
<proteinExistence type="predicted"/>
<comment type="caution">
    <text evidence="2">The sequence shown here is derived from an EMBL/GenBank/DDBJ whole genome shotgun (WGS) entry which is preliminary data.</text>
</comment>
<protein>
    <submittedName>
        <fullName evidence="2">Uncharacterized protein</fullName>
    </submittedName>
</protein>
<sequence>MEAQLKSNKTLARRQSLNISNICEESVSASPSDSKKSDPDTTKSQRKRKSKQKNTGDIPKYLSPNSRLRLASQFEVVEEDRKTSLSKETDSSDVKNPTWQDTDIEESMPAFSPQICLEVQKQGAESSVESPKPQLCARGGEWCLEGSQKQS</sequence>